<keyword evidence="3" id="KW-1185">Reference proteome</keyword>
<evidence type="ECO:0000313" key="3">
    <source>
        <dbReference type="Proteomes" id="UP001596302"/>
    </source>
</evidence>
<organism evidence="2 3">
    <name type="scientific">Pseudonocardia hispaniensis</name>
    <dbReference type="NCBI Taxonomy" id="904933"/>
    <lineage>
        <taxon>Bacteria</taxon>
        <taxon>Bacillati</taxon>
        <taxon>Actinomycetota</taxon>
        <taxon>Actinomycetes</taxon>
        <taxon>Pseudonocardiales</taxon>
        <taxon>Pseudonocardiaceae</taxon>
        <taxon>Pseudonocardia</taxon>
    </lineage>
</organism>
<dbReference type="Proteomes" id="UP001596302">
    <property type="component" value="Unassembled WGS sequence"/>
</dbReference>
<feature type="domain" description="SnoaL-like" evidence="1">
    <location>
        <begin position="42"/>
        <end position="159"/>
    </location>
</feature>
<proteinExistence type="predicted"/>
<dbReference type="Pfam" id="PF13577">
    <property type="entry name" value="SnoaL_4"/>
    <property type="match status" value="1"/>
</dbReference>
<reference evidence="3" key="1">
    <citation type="journal article" date="2019" name="Int. J. Syst. Evol. Microbiol.">
        <title>The Global Catalogue of Microorganisms (GCM) 10K type strain sequencing project: providing services to taxonomists for standard genome sequencing and annotation.</title>
        <authorList>
            <consortium name="The Broad Institute Genomics Platform"/>
            <consortium name="The Broad Institute Genome Sequencing Center for Infectious Disease"/>
            <person name="Wu L."/>
            <person name="Ma J."/>
        </authorList>
    </citation>
    <scope>NUCLEOTIDE SEQUENCE [LARGE SCALE GENOMIC DNA]</scope>
    <source>
        <strain evidence="3">CCM 8391</strain>
    </source>
</reference>
<dbReference type="SUPFAM" id="SSF54427">
    <property type="entry name" value="NTF2-like"/>
    <property type="match status" value="1"/>
</dbReference>
<protein>
    <submittedName>
        <fullName evidence="2">Nuclear transport factor 2 family protein</fullName>
    </submittedName>
</protein>
<gene>
    <name evidence="2" type="ORF">ACFQE5_01995</name>
</gene>
<evidence type="ECO:0000313" key="2">
    <source>
        <dbReference type="EMBL" id="MFC5992979.1"/>
    </source>
</evidence>
<evidence type="ECO:0000259" key="1">
    <source>
        <dbReference type="Pfam" id="PF13577"/>
    </source>
</evidence>
<dbReference type="Gene3D" id="3.10.450.50">
    <property type="match status" value="1"/>
</dbReference>
<sequence>MLPLRIYGIAGVIRGGDEARPERRNFLQKTTGHDPRELARRSIQRYMELCDVPAVRFDRRELASLFADHAVWQGVGDDNAAKFGRVVGPRAIVEMLERYLPPHDHFRLNMHLLDRGTMVISDGKIEGDWTMMRLSTYGGGRSDLTASRLRVEFELHEGRALISLYQPLRIWQQEIGDEVVDQMFGAFSGSTQTSGDRHGMGIP</sequence>
<accession>A0ABW1IXL8</accession>
<name>A0ABW1IXL8_9PSEU</name>
<dbReference type="RefSeq" id="WP_379582083.1">
    <property type="nucleotide sequence ID" value="NZ_JBHSQW010000004.1"/>
</dbReference>
<dbReference type="EMBL" id="JBHSQW010000004">
    <property type="protein sequence ID" value="MFC5992979.1"/>
    <property type="molecule type" value="Genomic_DNA"/>
</dbReference>
<dbReference type="InterPro" id="IPR032710">
    <property type="entry name" value="NTF2-like_dom_sf"/>
</dbReference>
<comment type="caution">
    <text evidence="2">The sequence shown here is derived from an EMBL/GenBank/DDBJ whole genome shotgun (WGS) entry which is preliminary data.</text>
</comment>
<dbReference type="InterPro" id="IPR037401">
    <property type="entry name" value="SnoaL-like"/>
</dbReference>